<name>E1IDH6_9CHLR</name>
<dbReference type="Gene3D" id="3.30.1380.20">
    <property type="entry name" value="Trafficking protein particle complex subunit 3"/>
    <property type="match status" value="1"/>
</dbReference>
<dbReference type="SMART" id="SM00989">
    <property type="entry name" value="V4R"/>
    <property type="match status" value="1"/>
</dbReference>
<dbReference type="AlphaFoldDB" id="E1IDH6"/>
<evidence type="ECO:0000313" key="2">
    <source>
        <dbReference type="EMBL" id="EFO80756.1"/>
    </source>
</evidence>
<organism evidence="2 3">
    <name type="scientific">Oscillochloris trichoides DG-6</name>
    <dbReference type="NCBI Taxonomy" id="765420"/>
    <lineage>
        <taxon>Bacteria</taxon>
        <taxon>Bacillati</taxon>
        <taxon>Chloroflexota</taxon>
        <taxon>Chloroflexia</taxon>
        <taxon>Chloroflexales</taxon>
        <taxon>Chloroflexineae</taxon>
        <taxon>Oscillochloridaceae</taxon>
        <taxon>Oscillochloris</taxon>
    </lineage>
</organism>
<feature type="domain" description="4-vinyl reductase 4VR" evidence="1">
    <location>
        <begin position="89"/>
        <end position="150"/>
    </location>
</feature>
<dbReference type="eggNOG" id="COG1719">
    <property type="taxonomic scope" value="Bacteria"/>
</dbReference>
<sequence length="151" mass="16071">MTTNNRQTLGPFMNLVCFQYLRNNTEDVAGRAPIIAAGRNRGYDVVASLGLVGKMSDPTEIKDELNSVLGADGTRLCIVQQVSPLPDGGYEVHIVESACTANQQAGEPLCAFTLGVFIGAIHALTGVRMTGKELQCQACGAPQCIYQITPI</sequence>
<dbReference type="InterPro" id="IPR024096">
    <property type="entry name" value="NO_sig/Golgi_transp_ligand-bd"/>
</dbReference>
<dbReference type="Pfam" id="PF02830">
    <property type="entry name" value="V4R"/>
    <property type="match status" value="1"/>
</dbReference>
<proteinExistence type="predicted"/>
<accession>E1IDH6</accession>
<protein>
    <recommendedName>
        <fullName evidence="1">4-vinyl reductase 4VR domain-containing protein</fullName>
    </recommendedName>
</protein>
<evidence type="ECO:0000313" key="3">
    <source>
        <dbReference type="Proteomes" id="UP000054010"/>
    </source>
</evidence>
<comment type="caution">
    <text evidence="2">The sequence shown here is derived from an EMBL/GenBank/DDBJ whole genome shotgun (WGS) entry which is preliminary data.</text>
</comment>
<dbReference type="SUPFAM" id="SSF111126">
    <property type="entry name" value="Ligand-binding domain in the NO signalling and Golgi transport"/>
    <property type="match status" value="1"/>
</dbReference>
<dbReference type="EMBL" id="ADVR01000041">
    <property type="protein sequence ID" value="EFO80756.1"/>
    <property type="molecule type" value="Genomic_DNA"/>
</dbReference>
<dbReference type="HOGENOM" id="CLU_142786_0_0_0"/>
<dbReference type="Proteomes" id="UP000054010">
    <property type="component" value="Unassembled WGS sequence"/>
</dbReference>
<dbReference type="InterPro" id="IPR004096">
    <property type="entry name" value="V4R"/>
</dbReference>
<evidence type="ECO:0000259" key="1">
    <source>
        <dbReference type="SMART" id="SM00989"/>
    </source>
</evidence>
<gene>
    <name evidence="2" type="ORF">OSCT_1377</name>
</gene>
<dbReference type="STRING" id="765420.OSCT_1377"/>
<keyword evidence="3" id="KW-1185">Reference proteome</keyword>
<reference evidence="2 3" key="1">
    <citation type="journal article" date="2011" name="J. Bacteriol.">
        <title>Draft genome sequence of the anoxygenic filamentous phototrophic bacterium Oscillochloris trichoides subsp. DG-6.</title>
        <authorList>
            <person name="Kuznetsov B.B."/>
            <person name="Ivanovsky R.N."/>
            <person name="Keppen O.I."/>
            <person name="Sukhacheva M.V."/>
            <person name="Bumazhkin B.K."/>
            <person name="Patutina E.O."/>
            <person name="Beletsky A.V."/>
            <person name="Mardanov A.V."/>
            <person name="Baslerov R.V."/>
            <person name="Panteleeva A.N."/>
            <person name="Kolganova T.V."/>
            <person name="Ravin N.V."/>
            <person name="Skryabin K.G."/>
        </authorList>
    </citation>
    <scope>NUCLEOTIDE SEQUENCE [LARGE SCALE GENOMIC DNA]</scope>
    <source>
        <strain evidence="2 3">DG-6</strain>
    </source>
</reference>